<dbReference type="InterPro" id="IPR011102">
    <property type="entry name" value="Sig_transdc_His_kinase_HWE"/>
</dbReference>
<keyword evidence="13" id="KW-0157">Chromophore</keyword>
<evidence type="ECO:0000256" key="3">
    <source>
        <dbReference type="ARBA" id="ARBA00022543"/>
    </source>
</evidence>
<protein>
    <recommendedName>
        <fullName evidence="2">histidine kinase</fullName>
        <ecNumber evidence="2">2.7.13.3</ecNumber>
    </recommendedName>
</protein>
<dbReference type="Gene3D" id="3.30.450.20">
    <property type="entry name" value="PAS domain"/>
    <property type="match status" value="2"/>
</dbReference>
<feature type="domain" description="PAS" evidence="17">
    <location>
        <begin position="140"/>
        <end position="210"/>
    </location>
</feature>
<dbReference type="Gene3D" id="3.30.565.10">
    <property type="entry name" value="Histidine kinase-like ATPase, C-terminal domain"/>
    <property type="match status" value="1"/>
</dbReference>
<dbReference type="EMBL" id="RWJF01000001">
    <property type="protein sequence ID" value="RST31302.1"/>
    <property type="molecule type" value="Genomic_DNA"/>
</dbReference>
<dbReference type="InterPro" id="IPR001610">
    <property type="entry name" value="PAC"/>
</dbReference>
<keyword evidence="14" id="KW-0843">Virulence</keyword>
<dbReference type="PROSITE" id="PS50112">
    <property type="entry name" value="PAS"/>
    <property type="match status" value="1"/>
</dbReference>
<dbReference type="InterPro" id="IPR013655">
    <property type="entry name" value="PAS_fold_3"/>
</dbReference>
<keyword evidence="15" id="KW-0675">Receptor</keyword>
<evidence type="ECO:0000256" key="13">
    <source>
        <dbReference type="ARBA" id="ARBA00022991"/>
    </source>
</evidence>
<dbReference type="NCBIfam" id="TIGR00229">
    <property type="entry name" value="sensory_box"/>
    <property type="match status" value="2"/>
</dbReference>
<feature type="domain" description="PAC" evidence="18">
    <location>
        <begin position="87"/>
        <end position="139"/>
    </location>
</feature>
<dbReference type="Proteomes" id="UP000274661">
    <property type="component" value="Unassembled WGS sequence"/>
</dbReference>
<evidence type="ECO:0000256" key="6">
    <source>
        <dbReference type="ARBA" id="ARBA00022630"/>
    </source>
</evidence>
<dbReference type="SUPFAM" id="SSF55785">
    <property type="entry name" value="PYP-like sensor domain (PAS domain)"/>
    <property type="match status" value="2"/>
</dbReference>
<evidence type="ECO:0000313" key="19">
    <source>
        <dbReference type="EMBL" id="RST31302.1"/>
    </source>
</evidence>
<evidence type="ECO:0000256" key="7">
    <source>
        <dbReference type="ARBA" id="ARBA00022643"/>
    </source>
</evidence>
<keyword evidence="4" id="KW-0597">Phosphoprotein</keyword>
<evidence type="ECO:0000256" key="1">
    <source>
        <dbReference type="ARBA" id="ARBA00000085"/>
    </source>
</evidence>
<keyword evidence="3" id="KW-0600">Photoreceptor protein</keyword>
<dbReference type="OrthoDB" id="9760752at2"/>
<keyword evidence="7" id="KW-0288">FMN</keyword>
<accession>A0A3R9X8J1</accession>
<dbReference type="PROSITE" id="PS50113">
    <property type="entry name" value="PAC"/>
    <property type="match status" value="2"/>
</dbReference>
<keyword evidence="10" id="KW-0547">Nucleotide-binding</keyword>
<dbReference type="GO" id="GO:0005524">
    <property type="term" value="F:ATP binding"/>
    <property type="evidence" value="ECO:0007669"/>
    <property type="project" value="UniProtKB-KW"/>
</dbReference>
<evidence type="ECO:0000256" key="16">
    <source>
        <dbReference type="SAM" id="MobiDB-lite"/>
    </source>
</evidence>
<dbReference type="InterPro" id="IPR036890">
    <property type="entry name" value="HATPase_C_sf"/>
</dbReference>
<evidence type="ECO:0000256" key="15">
    <source>
        <dbReference type="ARBA" id="ARBA00023170"/>
    </source>
</evidence>
<dbReference type="FunFam" id="3.30.450.20:FF:000099">
    <property type="entry name" value="Sensory box sensor histidine kinase"/>
    <property type="match status" value="1"/>
</dbReference>
<evidence type="ECO:0000259" key="17">
    <source>
        <dbReference type="PROSITE" id="PS50112"/>
    </source>
</evidence>
<proteinExistence type="predicted"/>
<sequence length="482" mass="54101">MTAVISMPTIEGDMSDAERLSAYLSASTDVRYRMSADWSEMHELVGQDFLASTGGTTDRWSIDYIHPDDQPRVRAAIDEAIRSKRMFELEHRVRRADGSWGWTVSRAVPILDAAGEIKEWFGAARDVTARKEAEATLREGEQRFRMLLEGIPQLVWRAVDRGRWSWASPQWIEFTGQAEQDSHGWGWLDMVHPDDREIARAAWDRAISIGSFNVEYRLRMIADGRYRWFATRATPVRNEAGEVVEWLGTSTDVDDLRQLQKQQQILLGELQHRVRNSLAVIRSIARRTAETSDSVEQLSMHLDGRLNTFSRIQSAVTSDPTRGLDLQTIVIDELMAHVAWDGEHSLVQGPAIRLQSKAAETLALAFHELASNAVEHGALSVPQGMVRVSWRVQAGHGGQDRLIIIWDEDRPGPPLPSPSHRGFGTDLLESTLAYELDADTSIEFRRGGLLCTITLPLTPDVSSQAGGEGRPQKEVNFPHGLR</sequence>
<dbReference type="GO" id="GO:0004673">
    <property type="term" value="F:protein histidine kinase activity"/>
    <property type="evidence" value="ECO:0007669"/>
    <property type="project" value="UniProtKB-EC"/>
</dbReference>
<evidence type="ECO:0000256" key="12">
    <source>
        <dbReference type="ARBA" id="ARBA00022840"/>
    </source>
</evidence>
<dbReference type="EC" id="2.7.13.3" evidence="2"/>
<dbReference type="AlphaFoldDB" id="A0A3R9X8J1"/>
<gene>
    <name evidence="19" type="ORF">HMF7854_10985</name>
</gene>
<keyword evidence="8" id="KW-0808">Transferase</keyword>
<keyword evidence="5" id="KW-0716">Sensory transduction</keyword>
<evidence type="ECO:0000256" key="4">
    <source>
        <dbReference type="ARBA" id="ARBA00022553"/>
    </source>
</evidence>
<dbReference type="Pfam" id="PF07536">
    <property type="entry name" value="HWE_HK"/>
    <property type="match status" value="1"/>
</dbReference>
<name>A0A3R9X8J1_9SPHN</name>
<keyword evidence="11" id="KW-0418">Kinase</keyword>
<dbReference type="CDD" id="cd00130">
    <property type="entry name" value="PAS"/>
    <property type="match status" value="2"/>
</dbReference>
<evidence type="ECO:0000256" key="2">
    <source>
        <dbReference type="ARBA" id="ARBA00012438"/>
    </source>
</evidence>
<evidence type="ECO:0000256" key="14">
    <source>
        <dbReference type="ARBA" id="ARBA00023026"/>
    </source>
</evidence>
<feature type="region of interest" description="Disordered" evidence="16">
    <location>
        <begin position="460"/>
        <end position="482"/>
    </location>
</feature>
<keyword evidence="9" id="KW-0677">Repeat</keyword>
<evidence type="ECO:0000259" key="18">
    <source>
        <dbReference type="PROSITE" id="PS50113"/>
    </source>
</evidence>
<dbReference type="SMART" id="SM00086">
    <property type="entry name" value="PAC"/>
    <property type="match status" value="2"/>
</dbReference>
<evidence type="ECO:0000313" key="20">
    <source>
        <dbReference type="Proteomes" id="UP000274661"/>
    </source>
</evidence>
<dbReference type="InterPro" id="IPR035965">
    <property type="entry name" value="PAS-like_dom_sf"/>
</dbReference>
<dbReference type="PANTHER" id="PTHR41523:SF7">
    <property type="entry name" value="HISTIDINE KINASE"/>
    <property type="match status" value="1"/>
</dbReference>
<dbReference type="SMART" id="SM00911">
    <property type="entry name" value="HWE_HK"/>
    <property type="match status" value="1"/>
</dbReference>
<dbReference type="SUPFAM" id="SSF55874">
    <property type="entry name" value="ATPase domain of HSP90 chaperone/DNA topoisomerase II/histidine kinase"/>
    <property type="match status" value="1"/>
</dbReference>
<dbReference type="GO" id="GO:0009881">
    <property type="term" value="F:photoreceptor activity"/>
    <property type="evidence" value="ECO:0007669"/>
    <property type="project" value="UniProtKB-KW"/>
</dbReference>
<organism evidence="19 20">
    <name type="scientific">Sphingomonas ginkgonis</name>
    <dbReference type="NCBI Taxonomy" id="2315330"/>
    <lineage>
        <taxon>Bacteria</taxon>
        <taxon>Pseudomonadati</taxon>
        <taxon>Pseudomonadota</taxon>
        <taxon>Alphaproteobacteria</taxon>
        <taxon>Sphingomonadales</taxon>
        <taxon>Sphingomonadaceae</taxon>
        <taxon>Sphingomonas</taxon>
    </lineage>
</organism>
<keyword evidence="12" id="KW-0067">ATP-binding</keyword>
<feature type="domain" description="PAC" evidence="18">
    <location>
        <begin position="212"/>
        <end position="265"/>
    </location>
</feature>
<dbReference type="Pfam" id="PF08447">
    <property type="entry name" value="PAS_3"/>
    <property type="match status" value="2"/>
</dbReference>
<keyword evidence="20" id="KW-1185">Reference proteome</keyword>
<evidence type="ECO:0000256" key="8">
    <source>
        <dbReference type="ARBA" id="ARBA00022679"/>
    </source>
</evidence>
<evidence type="ECO:0000256" key="9">
    <source>
        <dbReference type="ARBA" id="ARBA00022737"/>
    </source>
</evidence>
<keyword evidence="6" id="KW-0285">Flavoprotein</keyword>
<evidence type="ECO:0000256" key="5">
    <source>
        <dbReference type="ARBA" id="ARBA00022606"/>
    </source>
</evidence>
<dbReference type="PANTHER" id="PTHR41523">
    <property type="entry name" value="TWO-COMPONENT SYSTEM SENSOR PROTEIN"/>
    <property type="match status" value="1"/>
</dbReference>
<evidence type="ECO:0000256" key="11">
    <source>
        <dbReference type="ARBA" id="ARBA00022777"/>
    </source>
</evidence>
<comment type="caution">
    <text evidence="19">The sequence shown here is derived from an EMBL/GenBank/DDBJ whole genome shotgun (WGS) entry which is preliminary data.</text>
</comment>
<evidence type="ECO:0000256" key="10">
    <source>
        <dbReference type="ARBA" id="ARBA00022741"/>
    </source>
</evidence>
<dbReference type="InterPro" id="IPR000700">
    <property type="entry name" value="PAS-assoc_C"/>
</dbReference>
<comment type="catalytic activity">
    <reaction evidence="1">
        <text>ATP + protein L-histidine = ADP + protein N-phospho-L-histidine.</text>
        <dbReference type="EC" id="2.7.13.3"/>
    </reaction>
</comment>
<dbReference type="SMART" id="SM00091">
    <property type="entry name" value="PAS"/>
    <property type="match status" value="1"/>
</dbReference>
<reference evidence="19 20" key="1">
    <citation type="submission" date="2018-12" db="EMBL/GenBank/DDBJ databases">
        <title>Sphingomonas sp. HMF7854 Genome sequencing and assembly.</title>
        <authorList>
            <person name="Cha I."/>
            <person name="Kang H."/>
            <person name="Kim H."/>
            <person name="Kang J."/>
            <person name="Joh K."/>
        </authorList>
    </citation>
    <scope>NUCLEOTIDE SEQUENCE [LARGE SCALE GENOMIC DNA]</scope>
    <source>
        <strain evidence="19 20">HMF7854</strain>
    </source>
</reference>
<dbReference type="InterPro" id="IPR000014">
    <property type="entry name" value="PAS"/>
</dbReference>